<name>A0AAD9LF02_9STRA</name>
<evidence type="ECO:0000313" key="1">
    <source>
        <dbReference type="EMBL" id="KAK1934178.1"/>
    </source>
</evidence>
<reference evidence="1" key="1">
    <citation type="submission" date="2023-08" db="EMBL/GenBank/DDBJ databases">
        <title>Reference Genome Resource for the Citrus Pathogen Phytophthora citrophthora.</title>
        <authorList>
            <person name="Moller H."/>
            <person name="Coetzee B."/>
            <person name="Rose L.J."/>
            <person name="Van Niekerk J.M."/>
        </authorList>
    </citation>
    <scope>NUCLEOTIDE SEQUENCE</scope>
    <source>
        <strain evidence="1">STE-U-9442</strain>
    </source>
</reference>
<gene>
    <name evidence="1" type="ORF">P3T76_011381</name>
</gene>
<dbReference type="EMBL" id="JASMQC010000026">
    <property type="protein sequence ID" value="KAK1934178.1"/>
    <property type="molecule type" value="Genomic_DNA"/>
</dbReference>
<evidence type="ECO:0008006" key="3">
    <source>
        <dbReference type="Google" id="ProtNLM"/>
    </source>
</evidence>
<organism evidence="1 2">
    <name type="scientific">Phytophthora citrophthora</name>
    <dbReference type="NCBI Taxonomy" id="4793"/>
    <lineage>
        <taxon>Eukaryota</taxon>
        <taxon>Sar</taxon>
        <taxon>Stramenopiles</taxon>
        <taxon>Oomycota</taxon>
        <taxon>Peronosporomycetes</taxon>
        <taxon>Peronosporales</taxon>
        <taxon>Peronosporaceae</taxon>
        <taxon>Phytophthora</taxon>
    </lineage>
</organism>
<accession>A0AAD9LF02</accession>
<comment type="caution">
    <text evidence="1">The sequence shown here is derived from an EMBL/GenBank/DDBJ whole genome shotgun (WGS) entry which is preliminary data.</text>
</comment>
<evidence type="ECO:0000313" key="2">
    <source>
        <dbReference type="Proteomes" id="UP001259832"/>
    </source>
</evidence>
<dbReference type="AlphaFoldDB" id="A0AAD9LF02"/>
<proteinExistence type="predicted"/>
<keyword evidence="2" id="KW-1185">Reference proteome</keyword>
<dbReference type="Proteomes" id="UP001259832">
    <property type="component" value="Unassembled WGS sequence"/>
</dbReference>
<sequence length="205" mass="23349">MREWPHERETEQLQQEIEKLTERKRVNTSCIQLKGSIWNVVAEYVRVFGKPSAPPRGVLGLYDDLDVAFNSEQGVGSILRSWHCLSWWFKDLEVELEAVTKISPETLVASTRTSFTITEDTLSRVFPNLVNNSALASKLLDQQISIQGWTLFQWDDTGDLMTRVNSESDLLSPMLRLLGSLENISVAFDQALVTLDFQVRPTYKA</sequence>
<protein>
    <recommendedName>
        <fullName evidence="3">Bzip transcription factor</fullName>
    </recommendedName>
</protein>